<feature type="compositionally biased region" description="Low complexity" evidence="1">
    <location>
        <begin position="23"/>
        <end position="46"/>
    </location>
</feature>
<evidence type="ECO:0000256" key="1">
    <source>
        <dbReference type="SAM" id="MobiDB-lite"/>
    </source>
</evidence>
<comment type="caution">
    <text evidence="3">The sequence shown here is derived from an EMBL/GenBank/DDBJ whole genome shotgun (WGS) entry which is preliminary data.</text>
</comment>
<dbReference type="InterPro" id="IPR011990">
    <property type="entry name" value="TPR-like_helical_dom_sf"/>
</dbReference>
<dbReference type="RefSeq" id="WP_044193056.1">
    <property type="nucleotide sequence ID" value="NZ_JMCB01000012.1"/>
</dbReference>
<feature type="compositionally biased region" description="Pro residues" evidence="1">
    <location>
        <begin position="47"/>
        <end position="63"/>
    </location>
</feature>
<feature type="chain" id="PRO_5001799574" evidence="2">
    <location>
        <begin position="24"/>
        <end position="613"/>
    </location>
</feature>
<sequence>MLPSRLAALSSAALLLLPLASRGAPSKAPAASAQPAPAQPAAATPGAPAPAPAAAPGTPPATPAPAKTDAAAPAEGQAAAPKAEEPPPPPEKVDPKTFDEALAEYFQGHCDDTAEAQGRQTVVVSKVIITAPATGSASADAAGATIGKAVAKAVKAASKSAEELKSGNAQPCGNKHSARAASMLYAWLAATPKTDDNYAWGQYFLARSLIDLGLTHAGAVYLARIARERTNPQVLPRALEALKDLTDRPYNEVMIDEQVFAALDLGFLEEEAGAYAHYQQGLVDLRVGNERWANNHFAKLEEGSAEASRAKFAQLVTRLKTVKEPSEELINDFLTLSTDEKLTREARNEAALAVARLRYERKDFQGALVAYNQVLLPELDPGRATLYLEEAWTRYKLGELRAALGILTTLDAPSFRDEFLPDKYLLRALIYRDLCHYLPAKRAAKELTRRFADSLDAIAERDDLTQDLRLRRAAEAHGSTQRASRFKGLLELESERLGRWAGSFGDRLQSHLTKVYALSLGESERVHQARLAEAVRQEADTLLRAAEQVRLMEYEVGLKLYERVKKGSKKVAPREEELLGPDQVAFRFEGEYWNDELKSYRVSIESRCIEETP</sequence>
<evidence type="ECO:0000256" key="2">
    <source>
        <dbReference type="SAM" id="SignalP"/>
    </source>
</evidence>
<keyword evidence="4" id="KW-1185">Reference proteome</keyword>
<reference evidence="3 4" key="1">
    <citation type="submission" date="2014-04" db="EMBL/GenBank/DDBJ databases">
        <title>Genome assembly of Hyalangium minutum DSM 14724.</title>
        <authorList>
            <person name="Sharma G."/>
            <person name="Subramanian S."/>
        </authorList>
    </citation>
    <scope>NUCLEOTIDE SEQUENCE [LARGE SCALE GENOMIC DNA]</scope>
    <source>
        <strain evidence="3 4">DSM 14724</strain>
    </source>
</reference>
<dbReference type="EMBL" id="JMCB01000012">
    <property type="protein sequence ID" value="KFE65254.1"/>
    <property type="molecule type" value="Genomic_DNA"/>
</dbReference>
<feature type="region of interest" description="Disordered" evidence="1">
    <location>
        <begin position="23"/>
        <end position="95"/>
    </location>
</feature>
<dbReference type="Proteomes" id="UP000028725">
    <property type="component" value="Unassembled WGS sequence"/>
</dbReference>
<dbReference type="AlphaFoldDB" id="A0A085WC41"/>
<name>A0A085WC41_9BACT</name>
<dbReference type="STRING" id="394096.DB31_1370"/>
<gene>
    <name evidence="3" type="ORF">DB31_1370</name>
</gene>
<protein>
    <submittedName>
        <fullName evidence="3">Uncharacterized protein</fullName>
    </submittedName>
</protein>
<organism evidence="3 4">
    <name type="scientific">Hyalangium minutum</name>
    <dbReference type="NCBI Taxonomy" id="394096"/>
    <lineage>
        <taxon>Bacteria</taxon>
        <taxon>Pseudomonadati</taxon>
        <taxon>Myxococcota</taxon>
        <taxon>Myxococcia</taxon>
        <taxon>Myxococcales</taxon>
        <taxon>Cystobacterineae</taxon>
        <taxon>Archangiaceae</taxon>
        <taxon>Hyalangium</taxon>
    </lineage>
</organism>
<evidence type="ECO:0000313" key="3">
    <source>
        <dbReference type="EMBL" id="KFE65254.1"/>
    </source>
</evidence>
<keyword evidence="2" id="KW-0732">Signal</keyword>
<proteinExistence type="predicted"/>
<accession>A0A085WC41</accession>
<dbReference type="PATRIC" id="fig|394096.3.peg.5707"/>
<evidence type="ECO:0000313" key="4">
    <source>
        <dbReference type="Proteomes" id="UP000028725"/>
    </source>
</evidence>
<feature type="signal peptide" evidence="2">
    <location>
        <begin position="1"/>
        <end position="23"/>
    </location>
</feature>
<feature type="compositionally biased region" description="Low complexity" evidence="1">
    <location>
        <begin position="64"/>
        <end position="81"/>
    </location>
</feature>
<dbReference type="SUPFAM" id="SSF48452">
    <property type="entry name" value="TPR-like"/>
    <property type="match status" value="1"/>
</dbReference>